<accession>A0A8H7QCA2</accession>
<comment type="caution">
    <text evidence="7">The sequence shown here is derived from an EMBL/GenBank/DDBJ whole genome shotgun (WGS) entry which is preliminary data.</text>
</comment>
<reference evidence="7" key="1">
    <citation type="submission" date="2020-12" db="EMBL/GenBank/DDBJ databases">
        <title>Metabolic potential, ecology and presence of endohyphal bacteria is reflected in genomic diversity of Mucoromycotina.</title>
        <authorList>
            <person name="Muszewska A."/>
            <person name="Okrasinska A."/>
            <person name="Steczkiewicz K."/>
            <person name="Drgas O."/>
            <person name="Orlowska M."/>
            <person name="Perlinska-Lenart U."/>
            <person name="Aleksandrzak-Piekarczyk T."/>
            <person name="Szatraj K."/>
            <person name="Zielenkiewicz U."/>
            <person name="Pilsyk S."/>
            <person name="Malc E."/>
            <person name="Mieczkowski P."/>
            <person name="Kruszewska J.S."/>
            <person name="Biernat P."/>
            <person name="Pawlowska J."/>
        </authorList>
    </citation>
    <scope>NUCLEOTIDE SEQUENCE</scope>
    <source>
        <strain evidence="7">WA0000051536</strain>
    </source>
</reference>
<dbReference type="GO" id="GO:0046872">
    <property type="term" value="F:metal ion binding"/>
    <property type="evidence" value="ECO:0007669"/>
    <property type="project" value="UniProtKB-KW"/>
</dbReference>
<gene>
    <name evidence="7" type="ORF">INT44_004200</name>
</gene>
<dbReference type="OrthoDB" id="2320246at2759"/>
<dbReference type="EMBL" id="JAEPRA010000001">
    <property type="protein sequence ID" value="KAG2189058.1"/>
    <property type="molecule type" value="Genomic_DNA"/>
</dbReference>
<dbReference type="GO" id="GO:0003677">
    <property type="term" value="F:DNA binding"/>
    <property type="evidence" value="ECO:0007669"/>
    <property type="project" value="UniProtKB-KW"/>
</dbReference>
<dbReference type="AlphaFoldDB" id="A0A8H7QCA2"/>
<proteinExistence type="predicted"/>
<keyword evidence="3" id="KW-0805">Transcription regulation</keyword>
<evidence type="ECO:0000256" key="1">
    <source>
        <dbReference type="ARBA" id="ARBA00022723"/>
    </source>
</evidence>
<sequence length="712" mass="81112">MRPACGRCIDANAECSYGGAPSLVRTTEFHALKRSFEDRLSKIEQDVQVTMANSELIASLRLEIQKLVDEVKRRSPSAPGSNTIDTQLPTPQFAISNPRVMQNIERKISDMGTLSDSKVLPVAPDVNFFNDNDITPFDDSPFIPLQSSLHTVIDYVMDFRNPPTSYELALVDNSTPFDLKTLTFCSLYEMIISEKIVLQVSNQPTRISTILMLEENENKEAFNLNKNSSTASSTRSVDQEATNTASSIAILKTKPFWAPESSNYQIFDVWTGINTADWRIANEVISAATCEALVQTLLNCSISFTFQPPDPDYFLNKYRNNTIDPILLNAMLAWGARHDAVFHHKLLQGPPNQVGEPFFQKARALLQETDEKSSLEVALALVIMSVYQAGSSFEQKSNSSSYMYLMMAATMMSDLDLVDKLPQMDFVTRELHCRVFWLSIYVELSLATFSSRRIMSTAQDTFARVPEVSPLEYEDENNQAKVIYLKWRLRDMFIYRDMVFTLSSGNKSVQLPEIRDIENRINKWYEGIPSHLRVPSSQTARASLSGSTKWSELVPFMLELEYHSLLLQLYRSFLPNRFMPICNITKVAMQICLQSAQACIECLDVISRFKRHWCFFKTHPYAVALLTFQDLINHTDDREAMAVAFRQIIRAIKIFSHLPIRNHWAVYMLCQSAIDFLKDKWDLMVENIGVSEASEYFSCVLLPGLSQKVIEF</sequence>
<dbReference type="CDD" id="cd12148">
    <property type="entry name" value="fungal_TF_MHR"/>
    <property type="match status" value="1"/>
</dbReference>
<evidence type="ECO:0000313" key="7">
    <source>
        <dbReference type="EMBL" id="KAG2189058.1"/>
    </source>
</evidence>
<keyword evidence="8" id="KW-1185">Reference proteome</keyword>
<organism evidence="7 8">
    <name type="scientific">Umbelopsis vinacea</name>
    <dbReference type="NCBI Taxonomy" id="44442"/>
    <lineage>
        <taxon>Eukaryota</taxon>
        <taxon>Fungi</taxon>
        <taxon>Fungi incertae sedis</taxon>
        <taxon>Mucoromycota</taxon>
        <taxon>Mucoromycotina</taxon>
        <taxon>Umbelopsidomycetes</taxon>
        <taxon>Umbelopsidales</taxon>
        <taxon>Umbelopsidaceae</taxon>
        <taxon>Umbelopsis</taxon>
    </lineage>
</organism>
<keyword evidence="2" id="KW-0862">Zinc</keyword>
<dbReference type="PANTHER" id="PTHR31313:SF81">
    <property type="entry name" value="TY1 ENHANCER ACTIVATOR"/>
    <property type="match status" value="1"/>
</dbReference>
<name>A0A8H7QCA2_9FUNG</name>
<evidence type="ECO:0000256" key="4">
    <source>
        <dbReference type="ARBA" id="ARBA00023125"/>
    </source>
</evidence>
<evidence type="ECO:0000256" key="6">
    <source>
        <dbReference type="ARBA" id="ARBA00023242"/>
    </source>
</evidence>
<keyword evidence="1" id="KW-0479">Metal-binding</keyword>
<keyword evidence="5" id="KW-0804">Transcription</keyword>
<evidence type="ECO:0000313" key="8">
    <source>
        <dbReference type="Proteomes" id="UP000612746"/>
    </source>
</evidence>
<evidence type="ECO:0000256" key="3">
    <source>
        <dbReference type="ARBA" id="ARBA00023015"/>
    </source>
</evidence>
<dbReference type="Proteomes" id="UP000612746">
    <property type="component" value="Unassembled WGS sequence"/>
</dbReference>
<evidence type="ECO:0008006" key="9">
    <source>
        <dbReference type="Google" id="ProtNLM"/>
    </source>
</evidence>
<evidence type="ECO:0000256" key="5">
    <source>
        <dbReference type="ARBA" id="ARBA00023163"/>
    </source>
</evidence>
<keyword evidence="4" id="KW-0238">DNA-binding</keyword>
<keyword evidence="6" id="KW-0539">Nucleus</keyword>
<protein>
    <recommendedName>
        <fullName evidence="9">Transcription factor domain-containing protein</fullName>
    </recommendedName>
</protein>
<dbReference type="PANTHER" id="PTHR31313">
    <property type="entry name" value="TY1 ENHANCER ACTIVATOR"/>
    <property type="match status" value="1"/>
</dbReference>
<evidence type="ECO:0000256" key="2">
    <source>
        <dbReference type="ARBA" id="ARBA00022833"/>
    </source>
</evidence>
<dbReference type="InterPro" id="IPR051615">
    <property type="entry name" value="Transcr_Regulatory_Elem"/>
</dbReference>